<gene>
    <name evidence="1" type="ORF">R9Z33_05215</name>
</gene>
<sequence>MSTLAGLLAGAGLEPGLAGQADLSGADPALPSSFRIGEAAQASIAALGLAAASLHAARGGAMQRVAVAMDDAAAEFHSERYLQIGDTPPADPWDAIAGAYPTRDGVVRLHTNFPHHRDGILKLLGCANDRAAVAAALLRRDAIAFETEATAAGLCVSAMRSFAEWDAHPQAQHLATTPLVAIERIGDAPARPLPATASRPLEGLRVLDLTRVIAGPVAARGLAAHGAEVLHITGPHLPSIPTLVVDTGRGKRCAMLDLRDAGDAARLDALAAGADAFVQSYRAGSLAAKGFSAEALAARHPGIVVGELCAYGWGGPWAKKRGFDSLVQTSTGFNVAEAEAAGVAAPKVMPCQPLDHASGYLLALGVVAAWHRRAVEGGSWRVRVTLARTGLWLRGLGRIDGFGAVPHAPELVVEDGPFGLVRHLPHSARMSLTPAMWPRPAEPLGASLPAWA</sequence>
<evidence type="ECO:0000313" key="2">
    <source>
        <dbReference type="Proteomes" id="UP001305521"/>
    </source>
</evidence>
<dbReference type="SUPFAM" id="SSF89796">
    <property type="entry name" value="CoA-transferase family III (CaiB/BaiF)"/>
    <property type="match status" value="2"/>
</dbReference>
<evidence type="ECO:0000313" key="1">
    <source>
        <dbReference type="EMBL" id="WPB86270.1"/>
    </source>
</evidence>
<dbReference type="InterPro" id="IPR044855">
    <property type="entry name" value="CoA-Trfase_III_dom3_sf"/>
</dbReference>
<name>A0ABZ0PL27_9PROT</name>
<dbReference type="Gene3D" id="3.30.1540.10">
    <property type="entry name" value="formyl-coa transferase, domain 3"/>
    <property type="match status" value="1"/>
</dbReference>
<dbReference type="Pfam" id="PF02515">
    <property type="entry name" value="CoA_transf_3"/>
    <property type="match status" value="2"/>
</dbReference>
<dbReference type="PANTHER" id="PTHR48228:SF4">
    <property type="entry name" value="BLR3030 PROTEIN"/>
    <property type="match status" value="1"/>
</dbReference>
<dbReference type="Gene3D" id="3.40.50.10540">
    <property type="entry name" value="Crotonobetainyl-coa:carnitine coa-transferase, domain 1"/>
    <property type="match status" value="2"/>
</dbReference>
<keyword evidence="1" id="KW-0808">Transferase</keyword>
<protein>
    <submittedName>
        <fullName evidence="1">CoA transferase</fullName>
    </submittedName>
</protein>
<proteinExistence type="predicted"/>
<dbReference type="RefSeq" id="WP_318650243.1">
    <property type="nucleotide sequence ID" value="NZ_CP137852.1"/>
</dbReference>
<dbReference type="InterPro" id="IPR003673">
    <property type="entry name" value="CoA-Trfase_fam_III"/>
</dbReference>
<accession>A0ABZ0PL27</accession>
<dbReference type="Proteomes" id="UP001305521">
    <property type="component" value="Chromosome"/>
</dbReference>
<dbReference type="GO" id="GO:0016740">
    <property type="term" value="F:transferase activity"/>
    <property type="evidence" value="ECO:0007669"/>
    <property type="project" value="UniProtKB-KW"/>
</dbReference>
<dbReference type="InterPro" id="IPR050509">
    <property type="entry name" value="CoA-transferase_III"/>
</dbReference>
<dbReference type="EMBL" id="CP137852">
    <property type="protein sequence ID" value="WPB86270.1"/>
    <property type="molecule type" value="Genomic_DNA"/>
</dbReference>
<dbReference type="PANTHER" id="PTHR48228">
    <property type="entry name" value="SUCCINYL-COA--D-CITRAMALATE COA-TRANSFERASE"/>
    <property type="match status" value="1"/>
</dbReference>
<keyword evidence="2" id="KW-1185">Reference proteome</keyword>
<reference evidence="1 2" key="1">
    <citation type="submission" date="2023-11" db="EMBL/GenBank/DDBJ databases">
        <title>Arctic aerobic anoxygenic photoheterotroph Sediminicoccus rosea KRV36 adapts its photosynthesis to long days of polar summer.</title>
        <authorList>
            <person name="Tomasch J."/>
            <person name="Kopejtka K."/>
            <person name="Bily T."/>
            <person name="Gardiner A.T."/>
            <person name="Gardian Z."/>
            <person name="Shivaramu S."/>
            <person name="Koblizek M."/>
            <person name="Engelhardt F."/>
            <person name="Kaftan D."/>
        </authorList>
    </citation>
    <scope>NUCLEOTIDE SEQUENCE [LARGE SCALE GENOMIC DNA]</scope>
    <source>
        <strain evidence="1 2">R-30</strain>
    </source>
</reference>
<organism evidence="1 2">
    <name type="scientific">Sediminicoccus rosea</name>
    <dbReference type="NCBI Taxonomy" id="1225128"/>
    <lineage>
        <taxon>Bacteria</taxon>
        <taxon>Pseudomonadati</taxon>
        <taxon>Pseudomonadota</taxon>
        <taxon>Alphaproteobacteria</taxon>
        <taxon>Acetobacterales</taxon>
        <taxon>Roseomonadaceae</taxon>
        <taxon>Sediminicoccus</taxon>
    </lineage>
</organism>
<dbReference type="InterPro" id="IPR023606">
    <property type="entry name" value="CoA-Trfase_III_dom_1_sf"/>
</dbReference>